<dbReference type="InterPro" id="IPR051460">
    <property type="entry name" value="HdrC_iron-sulfur_subunit"/>
</dbReference>
<dbReference type="PANTHER" id="PTHR43255:SF1">
    <property type="entry name" value="IRON-SULFUR-BINDING OXIDOREDUCTASE FADF-RELATED"/>
    <property type="match status" value="1"/>
</dbReference>
<dbReference type="AlphaFoldDB" id="C8W6Q3"/>
<dbReference type="Gene3D" id="1.10.1060.10">
    <property type="entry name" value="Alpha-helical ferredoxin"/>
    <property type="match status" value="2"/>
</dbReference>
<protein>
    <recommendedName>
        <fullName evidence="6">4Fe-4S ferredoxin-type domain-containing protein</fullName>
    </recommendedName>
</protein>
<keyword evidence="1" id="KW-0004">4Fe-4S</keyword>
<dbReference type="Gene3D" id="3.50.50.60">
    <property type="entry name" value="FAD/NAD(P)-binding domain"/>
    <property type="match status" value="1"/>
</dbReference>
<proteinExistence type="predicted"/>
<gene>
    <name evidence="7" type="ordered locus">Dtox_3439</name>
</gene>
<dbReference type="EMBL" id="CP001720">
    <property type="protein sequence ID" value="ACV64162.1"/>
    <property type="molecule type" value="Genomic_DNA"/>
</dbReference>
<dbReference type="eggNOG" id="COG0247">
    <property type="taxonomic scope" value="Bacteria"/>
</dbReference>
<name>C8W6Q3_DESAS</name>
<dbReference type="GO" id="GO:0016491">
    <property type="term" value="F:oxidoreductase activity"/>
    <property type="evidence" value="ECO:0007669"/>
    <property type="project" value="UniProtKB-KW"/>
</dbReference>
<reference evidence="7 8" key="1">
    <citation type="journal article" date="2009" name="Stand. Genomic Sci.">
        <title>Complete genome sequence of Desulfotomaculum acetoxidans type strain (5575).</title>
        <authorList>
            <person name="Spring S."/>
            <person name="Lapidus A."/>
            <person name="Schroder M."/>
            <person name="Gleim D."/>
            <person name="Sims D."/>
            <person name="Meincke L."/>
            <person name="Glavina Del Rio T."/>
            <person name="Tice H."/>
            <person name="Copeland A."/>
            <person name="Cheng J.F."/>
            <person name="Lucas S."/>
            <person name="Chen F."/>
            <person name="Nolan M."/>
            <person name="Bruce D."/>
            <person name="Goodwin L."/>
            <person name="Pitluck S."/>
            <person name="Ivanova N."/>
            <person name="Mavromatis K."/>
            <person name="Mikhailova N."/>
            <person name="Pati A."/>
            <person name="Chen A."/>
            <person name="Palaniappan K."/>
            <person name="Land M."/>
            <person name="Hauser L."/>
            <person name="Chang Y.J."/>
            <person name="Jeffries C.D."/>
            <person name="Chain P."/>
            <person name="Saunders E."/>
            <person name="Brettin T."/>
            <person name="Detter J.C."/>
            <person name="Goker M."/>
            <person name="Bristow J."/>
            <person name="Eisen J.A."/>
            <person name="Markowitz V."/>
            <person name="Hugenholtz P."/>
            <person name="Kyrpides N.C."/>
            <person name="Klenk H.P."/>
            <person name="Han C."/>
        </authorList>
    </citation>
    <scope>NUCLEOTIDE SEQUENCE [LARGE SCALE GENOMIC DNA]</scope>
    <source>
        <strain evidence="8">ATCC 49208 / DSM 771 / VKM B-1644</strain>
    </source>
</reference>
<dbReference type="SUPFAM" id="SSF46548">
    <property type="entry name" value="alpha-helical ferredoxin"/>
    <property type="match status" value="1"/>
</dbReference>
<evidence type="ECO:0000313" key="7">
    <source>
        <dbReference type="EMBL" id="ACV64162.1"/>
    </source>
</evidence>
<dbReference type="HOGENOM" id="CLU_363603_0_0_9"/>
<dbReference type="GO" id="GO:0046872">
    <property type="term" value="F:metal ion binding"/>
    <property type="evidence" value="ECO:0007669"/>
    <property type="project" value="UniProtKB-KW"/>
</dbReference>
<dbReference type="PROSITE" id="PS00198">
    <property type="entry name" value="4FE4S_FER_1"/>
    <property type="match status" value="1"/>
</dbReference>
<dbReference type="eggNOG" id="COG0493">
    <property type="taxonomic scope" value="Bacteria"/>
</dbReference>
<sequence>MEQKELRELESKCIQEQPPACTAACPIHVDARAFVNQVSKGKWGEARKTLNKTMPFPAILGRICDHPCQAACRRGEVGDAINIGALERVCIEKTNLRAKIPLIPKNSRRVAVVGSGLGALTAASDLARKGYSVTVFDSGDRLGGRLWDYPEEVLPEQVIADEISLLGDLGVESRLKTDISQEGFLSGLIAEFSAVFVQLEDGKLNAASEWGLPTDERGNLKIDPATMFAGMDGVFAGGLSRAEGKYSPVFDVLEGRRAAVSVDRFIQGTSQTIGRDREGPYSSLLYTDLKGISPLPAVPFSSPERGYDEEAAISEAERCIQCQCLECVKACAYLEKYGSYPKRYVREVYNNESIVKGIHVANKMINSCSLCGLCETVCPGGLSMAEVCMAARENMVKNNKMPPSAHDFALMDMHFSNSDKFAMAHHEPGSEKSSYLFFPGCQLSASSPGQVEQVYGYLRHNLTGGVGLMLRCCGAPAAWAAREDLFQAGLAEIRAQWESMGKPQIIPACSTCYSELKRHLPEAELISLWEVLEASGLPASEAAATGMVSPEKNAEVSQCAGAAANKPLALHDPCTTRHEQQIQETVRGILAQLGCQTEELNYSRERTTCCGFGGLLSNVDPELARQVTRKRSAESPADYVTYCAMCRDNLAASGKRTMHVLDLLFPLERETDPAARPRPGYSERRENRARLKNKLLCELWGEQPKEKENYEKVRLFISPEVQERLEDRRILKSDLQMVIEHAEKTGNKLQNRKTGRLLAYYKPVQVTYWVDYLPEKDGYEIYNAYCHRMEIVEDVK</sequence>
<evidence type="ECO:0000256" key="4">
    <source>
        <dbReference type="ARBA" id="ARBA00023004"/>
    </source>
</evidence>
<dbReference type="InterPro" id="IPR009051">
    <property type="entry name" value="Helical_ferredxn"/>
</dbReference>
<dbReference type="InterPro" id="IPR017900">
    <property type="entry name" value="4Fe4S_Fe_S_CS"/>
</dbReference>
<dbReference type="PROSITE" id="PS51379">
    <property type="entry name" value="4FE4S_FER_2"/>
    <property type="match status" value="1"/>
</dbReference>
<dbReference type="KEGG" id="dae:Dtox_3439"/>
<dbReference type="OrthoDB" id="5241828at2"/>
<dbReference type="RefSeq" id="WP_015758852.1">
    <property type="nucleotide sequence ID" value="NC_013216.1"/>
</dbReference>
<evidence type="ECO:0000256" key="1">
    <source>
        <dbReference type="ARBA" id="ARBA00022485"/>
    </source>
</evidence>
<dbReference type="Pfam" id="PF13534">
    <property type="entry name" value="Fer4_17"/>
    <property type="match status" value="1"/>
</dbReference>
<evidence type="ECO:0000259" key="6">
    <source>
        <dbReference type="PROSITE" id="PS51379"/>
    </source>
</evidence>
<keyword evidence="8" id="KW-1185">Reference proteome</keyword>
<dbReference type="PRINTS" id="PR00419">
    <property type="entry name" value="ADXRDTASE"/>
</dbReference>
<dbReference type="InterPro" id="IPR036188">
    <property type="entry name" value="FAD/NAD-bd_sf"/>
</dbReference>
<dbReference type="InterPro" id="IPR004017">
    <property type="entry name" value="Cys_rich_dom"/>
</dbReference>
<keyword evidence="2" id="KW-0479">Metal-binding</keyword>
<evidence type="ECO:0000313" key="8">
    <source>
        <dbReference type="Proteomes" id="UP000002217"/>
    </source>
</evidence>
<evidence type="ECO:0000256" key="2">
    <source>
        <dbReference type="ARBA" id="ARBA00022723"/>
    </source>
</evidence>
<feature type="domain" description="4Fe-4S ferredoxin-type" evidence="6">
    <location>
        <begin position="356"/>
        <end position="387"/>
    </location>
</feature>
<keyword evidence="5" id="KW-0411">Iron-sulfur</keyword>
<dbReference type="InterPro" id="IPR017896">
    <property type="entry name" value="4Fe4S_Fe-S-bd"/>
</dbReference>
<dbReference type="PANTHER" id="PTHR43255">
    <property type="entry name" value="IRON-SULFUR-BINDING OXIDOREDUCTASE FADF-RELATED-RELATED"/>
    <property type="match status" value="1"/>
</dbReference>
<accession>C8W6Q3</accession>
<dbReference type="Pfam" id="PF02754">
    <property type="entry name" value="CCG"/>
    <property type="match status" value="2"/>
</dbReference>
<dbReference type="SUPFAM" id="SSF51971">
    <property type="entry name" value="Nucleotide-binding domain"/>
    <property type="match status" value="1"/>
</dbReference>
<dbReference type="GO" id="GO:0005886">
    <property type="term" value="C:plasma membrane"/>
    <property type="evidence" value="ECO:0007669"/>
    <property type="project" value="TreeGrafter"/>
</dbReference>
<keyword evidence="3" id="KW-0560">Oxidoreductase</keyword>
<dbReference type="Proteomes" id="UP000002217">
    <property type="component" value="Chromosome"/>
</dbReference>
<evidence type="ECO:0000256" key="3">
    <source>
        <dbReference type="ARBA" id="ARBA00023002"/>
    </source>
</evidence>
<dbReference type="STRING" id="485916.Dtox_3439"/>
<organism evidence="7 8">
    <name type="scientific">Desulfofarcimen acetoxidans (strain ATCC 49208 / DSM 771 / KCTC 5769 / VKM B-1644 / 5575)</name>
    <name type="common">Desulfotomaculum acetoxidans</name>
    <dbReference type="NCBI Taxonomy" id="485916"/>
    <lineage>
        <taxon>Bacteria</taxon>
        <taxon>Bacillati</taxon>
        <taxon>Bacillota</taxon>
        <taxon>Clostridia</taxon>
        <taxon>Eubacteriales</taxon>
        <taxon>Peptococcaceae</taxon>
        <taxon>Desulfofarcimen</taxon>
    </lineage>
</organism>
<dbReference type="NCBIfam" id="NF045663">
    <property type="entry name" value="diclust_near_Sec"/>
    <property type="match status" value="1"/>
</dbReference>
<evidence type="ECO:0000256" key="5">
    <source>
        <dbReference type="ARBA" id="ARBA00023014"/>
    </source>
</evidence>
<dbReference type="Pfam" id="PF13450">
    <property type="entry name" value="NAD_binding_8"/>
    <property type="match status" value="1"/>
</dbReference>
<dbReference type="GO" id="GO:0051539">
    <property type="term" value="F:4 iron, 4 sulfur cluster binding"/>
    <property type="evidence" value="ECO:0007669"/>
    <property type="project" value="UniProtKB-KW"/>
</dbReference>
<keyword evidence="4" id="KW-0408">Iron</keyword>
<dbReference type="Pfam" id="PF14691">
    <property type="entry name" value="Fer4_20"/>
    <property type="match status" value="1"/>
</dbReference>
<dbReference type="InterPro" id="IPR028261">
    <property type="entry name" value="DPD_II"/>
</dbReference>